<evidence type="ECO:0000313" key="2">
    <source>
        <dbReference type="EMBL" id="AWO72487.1"/>
    </source>
</evidence>
<organism evidence="1">
    <name type="scientific">Clostridioides difficile</name>
    <name type="common">Peptoclostridium difficile</name>
    <dbReference type="NCBI Taxonomy" id="1496"/>
    <lineage>
        <taxon>Bacteria</taxon>
        <taxon>Bacillati</taxon>
        <taxon>Bacillota</taxon>
        <taxon>Clostridia</taxon>
        <taxon>Peptostreptococcales</taxon>
        <taxon>Peptostreptococcaceae</taxon>
        <taxon>Clostridioides</taxon>
    </lineage>
</organism>
<sequence length="325" mass="37781">MESLLKKLKSIIERTESEVEYTGMIIYLLTSEENPYKSYVLNIENNSIFKEILDSNISKINLNEINICDYIEISRPSIPNEIAYLDLKSIPMYEKITNSIRINDENRNVLSKKAIEGIIQKSKGYVIQIMYNENGKDKNIYAYFRMTKSAFLTGKDKMLKFSNHDGTLLQESKEPQLRFGDKLVSISIEDTMFILNGNDFEILLKYDKLINEYSVKALGDLETKSVVNNFEEFKEYCLGNILMRRKLHKIHVKRNISKITVDDFVRAKDVCGEKLIVNINNDNTISFDPNRKRKSIDHILRIYNDEGAETIVSRKPIFADKKIEI</sequence>
<name>A0A2U9AD50_CLODI</name>
<dbReference type="InterPro" id="IPR032359">
    <property type="entry name" value="KwaB-like"/>
</dbReference>
<evidence type="ECO:0008006" key="3">
    <source>
        <dbReference type="Google" id="ProtNLM"/>
    </source>
</evidence>
<proteinExistence type="predicted"/>
<gene>
    <name evidence="1" type="ORF">HMNKFOFK_00042</name>
    <name evidence="2" type="ORF">LBOJFJBN_00066</name>
</gene>
<dbReference type="EMBL" id="MH041493">
    <property type="protein sequence ID" value="AWO72487.1"/>
    <property type="molecule type" value="Genomic_DNA"/>
</dbReference>
<dbReference type="EMBL" id="MH041492">
    <property type="protein sequence ID" value="AWO72415.1"/>
    <property type="molecule type" value="Genomic_DNA"/>
</dbReference>
<reference evidence="1" key="1">
    <citation type="journal article" date="2019" name="BMC Microbiol.">
        <title>Tetracycline resistance genes of the Clostridia.</title>
        <authorList>
            <person name="Vidor C.J."/>
            <person name="Bulach D."/>
            <person name="Awad M."/>
            <person name="Dena L."/>
        </authorList>
    </citation>
    <scope>NUCLEOTIDE SEQUENCE</scope>
    <source>
        <strain evidence="1">MCD43</strain>
        <strain evidence="2">MCD46</strain>
    </source>
</reference>
<dbReference type="RefSeq" id="WP_235423799.1">
    <property type="nucleotide sequence ID" value="NZ_JADYVA010000011.1"/>
</dbReference>
<dbReference type="Pfam" id="PF16162">
    <property type="entry name" value="KwaB"/>
    <property type="match status" value="1"/>
</dbReference>
<accession>A0A2U9AD50</accession>
<protein>
    <recommendedName>
        <fullName evidence="3">DUF4868 domain-containing protein</fullName>
    </recommendedName>
</protein>
<evidence type="ECO:0000313" key="1">
    <source>
        <dbReference type="EMBL" id="AWO72415.1"/>
    </source>
</evidence>
<dbReference type="AlphaFoldDB" id="A0A2U9AD50"/>